<feature type="compositionally biased region" description="Acidic residues" evidence="1">
    <location>
        <begin position="25"/>
        <end position="34"/>
    </location>
</feature>
<feature type="region of interest" description="Disordered" evidence="1">
    <location>
        <begin position="1"/>
        <end position="326"/>
    </location>
</feature>
<dbReference type="OrthoDB" id="10411562at2759"/>
<gene>
    <name evidence="3" type="primary">LOC111297627</name>
</gene>
<proteinExistence type="predicted"/>
<feature type="compositionally biased region" description="Polar residues" evidence="1">
    <location>
        <begin position="74"/>
        <end position="84"/>
    </location>
</feature>
<evidence type="ECO:0000256" key="1">
    <source>
        <dbReference type="SAM" id="MobiDB-lite"/>
    </source>
</evidence>
<feature type="compositionally biased region" description="Low complexity" evidence="1">
    <location>
        <begin position="44"/>
        <end position="57"/>
    </location>
</feature>
<feature type="compositionally biased region" description="Low complexity" evidence="1">
    <location>
        <begin position="152"/>
        <end position="171"/>
    </location>
</feature>
<feature type="compositionally biased region" description="Polar residues" evidence="1">
    <location>
        <begin position="130"/>
        <end position="151"/>
    </location>
</feature>
<protein>
    <submittedName>
        <fullName evidence="3">Ataxin-2 homolog</fullName>
    </submittedName>
</protein>
<name>A0A6P5Z639_DURZI</name>
<feature type="compositionally biased region" description="Polar residues" evidence="1">
    <location>
        <begin position="213"/>
        <end position="226"/>
    </location>
</feature>
<organism evidence="2 3">
    <name type="scientific">Durio zibethinus</name>
    <name type="common">Durian</name>
    <dbReference type="NCBI Taxonomy" id="66656"/>
    <lineage>
        <taxon>Eukaryota</taxon>
        <taxon>Viridiplantae</taxon>
        <taxon>Streptophyta</taxon>
        <taxon>Embryophyta</taxon>
        <taxon>Tracheophyta</taxon>
        <taxon>Spermatophyta</taxon>
        <taxon>Magnoliopsida</taxon>
        <taxon>eudicotyledons</taxon>
        <taxon>Gunneridae</taxon>
        <taxon>Pentapetalae</taxon>
        <taxon>rosids</taxon>
        <taxon>malvids</taxon>
        <taxon>Malvales</taxon>
        <taxon>Malvaceae</taxon>
        <taxon>Helicteroideae</taxon>
        <taxon>Durio</taxon>
    </lineage>
</organism>
<dbReference type="AlphaFoldDB" id="A0A6P5Z639"/>
<evidence type="ECO:0000313" key="2">
    <source>
        <dbReference type="Proteomes" id="UP000515121"/>
    </source>
</evidence>
<dbReference type="RefSeq" id="XP_022748017.1">
    <property type="nucleotide sequence ID" value="XM_022892282.1"/>
</dbReference>
<dbReference type="Proteomes" id="UP000515121">
    <property type="component" value="Unplaced"/>
</dbReference>
<dbReference type="GeneID" id="111297627"/>
<feature type="compositionally biased region" description="Polar residues" evidence="1">
    <location>
        <begin position="239"/>
        <end position="269"/>
    </location>
</feature>
<keyword evidence="2" id="KW-1185">Reference proteome</keyword>
<accession>A0A6P5Z639</accession>
<reference evidence="3" key="1">
    <citation type="submission" date="2025-08" db="UniProtKB">
        <authorList>
            <consortium name="RefSeq"/>
        </authorList>
    </citation>
    <scope>IDENTIFICATION</scope>
    <source>
        <tissue evidence="3">Fruit stalk</tissue>
    </source>
</reference>
<feature type="compositionally biased region" description="Basic and acidic residues" evidence="1">
    <location>
        <begin position="282"/>
        <end position="301"/>
    </location>
</feature>
<evidence type="ECO:0000313" key="3">
    <source>
        <dbReference type="RefSeq" id="XP_022748017.1"/>
    </source>
</evidence>
<sequence>MSNFHQGSAPKDTHRQVHSSSNNNQDEDFSEEDSPLMQMSGENQIQQQQQQQVPQIIKGAPLPLKDSDTKESSRISSHSQQQALVKSPQGCPPKDDSLLNHQRSYPGFQQQQSSTRVSTSQEHSSKGDHLTNTQNTYHPPQQQLLTGATSLQEQPQPCNQSSNPSKQQQSPISAPPPKNNHPGESNQSSHRSHQEPAPVTAPSERHVSEDDNTASPQNSKHLQQQPLDCLQGEPPKQANPMTKPSNTSNTQQDSTNCYDPHKSQSSSIKDPSAQGHAAPLKSEAHESVHQKTVTKQKDEASTGKVATTRVEWSPKNPGVTRTHSKSTSCCPCSIL</sequence>
<feature type="compositionally biased region" description="Low complexity" evidence="1">
    <location>
        <begin position="109"/>
        <end position="121"/>
    </location>
</feature>
<dbReference type="KEGG" id="dzi:111297627"/>